<dbReference type="Gene3D" id="1.10.510.10">
    <property type="entry name" value="Transferase(Phosphotransferase) domain 1"/>
    <property type="match status" value="1"/>
</dbReference>
<feature type="region of interest" description="Disordered" evidence="14">
    <location>
        <begin position="283"/>
        <end position="321"/>
    </location>
</feature>
<evidence type="ECO:0000256" key="12">
    <source>
        <dbReference type="ARBA" id="ARBA00070041"/>
    </source>
</evidence>
<proteinExistence type="predicted"/>
<dbReference type="InterPro" id="IPR011009">
    <property type="entry name" value="Kinase-like_dom_sf"/>
</dbReference>
<keyword evidence="3" id="KW-0309">Germination</keyword>
<feature type="compositionally biased region" description="Acidic residues" evidence="14">
    <location>
        <begin position="369"/>
        <end position="398"/>
    </location>
</feature>
<name>A0A235B7J2_9BACL</name>
<comment type="catalytic activity">
    <reaction evidence="9">
        <text>L-threonyl-[protein] + ATP = O-phospho-L-threonyl-[protein] + ADP + H(+)</text>
        <dbReference type="Rhea" id="RHEA:46608"/>
        <dbReference type="Rhea" id="RHEA-COMP:11060"/>
        <dbReference type="Rhea" id="RHEA-COMP:11605"/>
        <dbReference type="ChEBI" id="CHEBI:15378"/>
        <dbReference type="ChEBI" id="CHEBI:30013"/>
        <dbReference type="ChEBI" id="CHEBI:30616"/>
        <dbReference type="ChEBI" id="CHEBI:61977"/>
        <dbReference type="ChEBI" id="CHEBI:456216"/>
        <dbReference type="EC" id="2.7.11.1"/>
    </reaction>
</comment>
<dbReference type="CDD" id="cd14014">
    <property type="entry name" value="STKc_PknB_like"/>
    <property type="match status" value="1"/>
</dbReference>
<dbReference type="SMART" id="SM00220">
    <property type="entry name" value="S_TKc"/>
    <property type="match status" value="1"/>
</dbReference>
<evidence type="ECO:0000256" key="11">
    <source>
        <dbReference type="ARBA" id="ARBA00060432"/>
    </source>
</evidence>
<feature type="binding site" evidence="13">
    <location>
        <position position="39"/>
    </location>
    <ligand>
        <name>ATP</name>
        <dbReference type="ChEBI" id="CHEBI:30616"/>
    </ligand>
</feature>
<gene>
    <name evidence="17" type="ORF">CHM34_11335</name>
</gene>
<dbReference type="PANTHER" id="PTHR43289">
    <property type="entry name" value="MITOGEN-ACTIVATED PROTEIN KINASE KINASE KINASE 20-RELATED"/>
    <property type="match status" value="1"/>
</dbReference>
<dbReference type="GO" id="GO:0007165">
    <property type="term" value="P:signal transduction"/>
    <property type="evidence" value="ECO:0007669"/>
    <property type="project" value="UniProtKB-ARBA"/>
</dbReference>
<feature type="region of interest" description="Disordered" evidence="14">
    <location>
        <begin position="356"/>
        <end position="452"/>
    </location>
</feature>
<keyword evidence="7 13" id="KW-0067">ATP-binding</keyword>
<evidence type="ECO:0000256" key="3">
    <source>
        <dbReference type="ARBA" id="ARBA00022544"/>
    </source>
</evidence>
<keyword evidence="4" id="KW-0808">Transferase</keyword>
<evidence type="ECO:0000256" key="14">
    <source>
        <dbReference type="SAM" id="MobiDB-lite"/>
    </source>
</evidence>
<feature type="compositionally biased region" description="Basic and acidic residues" evidence="14">
    <location>
        <begin position="407"/>
        <end position="443"/>
    </location>
</feature>
<dbReference type="AlphaFoldDB" id="A0A235B7J2"/>
<evidence type="ECO:0000256" key="5">
    <source>
        <dbReference type="ARBA" id="ARBA00022741"/>
    </source>
</evidence>
<evidence type="ECO:0000256" key="7">
    <source>
        <dbReference type="ARBA" id="ARBA00022840"/>
    </source>
</evidence>
<evidence type="ECO:0000256" key="9">
    <source>
        <dbReference type="ARBA" id="ARBA00047899"/>
    </source>
</evidence>
<keyword evidence="15" id="KW-0472">Membrane</keyword>
<dbReference type="InterPro" id="IPR000719">
    <property type="entry name" value="Prot_kinase_dom"/>
</dbReference>
<dbReference type="GO" id="GO:0009847">
    <property type="term" value="P:spore germination"/>
    <property type="evidence" value="ECO:0007669"/>
    <property type="project" value="UniProtKB-ARBA"/>
</dbReference>
<dbReference type="OrthoDB" id="9788659at2"/>
<evidence type="ECO:0000256" key="2">
    <source>
        <dbReference type="ARBA" id="ARBA00022527"/>
    </source>
</evidence>
<feature type="domain" description="Protein kinase" evidence="16">
    <location>
        <begin position="10"/>
        <end position="279"/>
    </location>
</feature>
<evidence type="ECO:0000256" key="13">
    <source>
        <dbReference type="PROSITE-ProRule" id="PRU10141"/>
    </source>
</evidence>
<evidence type="ECO:0000256" key="1">
    <source>
        <dbReference type="ARBA" id="ARBA00012513"/>
    </source>
</evidence>
<evidence type="ECO:0000313" key="18">
    <source>
        <dbReference type="Proteomes" id="UP000215459"/>
    </source>
</evidence>
<feature type="transmembrane region" description="Helical" evidence="15">
    <location>
        <begin position="328"/>
        <end position="348"/>
    </location>
</feature>
<evidence type="ECO:0000256" key="4">
    <source>
        <dbReference type="ARBA" id="ARBA00022679"/>
    </source>
</evidence>
<dbReference type="Gene3D" id="3.30.200.20">
    <property type="entry name" value="Phosphorylase Kinase, domain 1"/>
    <property type="match status" value="1"/>
</dbReference>
<dbReference type="GO" id="GO:0005524">
    <property type="term" value="F:ATP binding"/>
    <property type="evidence" value="ECO:0007669"/>
    <property type="project" value="UniProtKB-UniRule"/>
</dbReference>
<organism evidence="17 18">
    <name type="scientific">Paludifilum halophilum</name>
    <dbReference type="NCBI Taxonomy" id="1642702"/>
    <lineage>
        <taxon>Bacteria</taxon>
        <taxon>Bacillati</taxon>
        <taxon>Bacillota</taxon>
        <taxon>Bacilli</taxon>
        <taxon>Bacillales</taxon>
        <taxon>Thermoactinomycetaceae</taxon>
        <taxon>Paludifilum</taxon>
    </lineage>
</organism>
<dbReference type="SUPFAM" id="SSF56112">
    <property type="entry name" value="Protein kinase-like (PK-like)"/>
    <property type="match status" value="1"/>
</dbReference>
<comment type="catalytic activity">
    <reaction evidence="10">
        <text>L-seryl-[protein] + ATP = O-phospho-L-seryl-[protein] + ADP + H(+)</text>
        <dbReference type="Rhea" id="RHEA:17989"/>
        <dbReference type="Rhea" id="RHEA-COMP:9863"/>
        <dbReference type="Rhea" id="RHEA-COMP:11604"/>
        <dbReference type="ChEBI" id="CHEBI:15378"/>
        <dbReference type="ChEBI" id="CHEBI:29999"/>
        <dbReference type="ChEBI" id="CHEBI:30616"/>
        <dbReference type="ChEBI" id="CHEBI:83421"/>
        <dbReference type="ChEBI" id="CHEBI:456216"/>
        <dbReference type="EC" id="2.7.11.1"/>
    </reaction>
</comment>
<sequence length="538" mass="60613">MEGKRLGGRYQIIERVGGGGMAVVYKAKDLILERYVAVKVMNQSLSHDEGFIRRFNREAKAAGSLSHPNVVNVYDVGCEQSTHYMVMEYIEGESLMERILDRGRIPAEEAVKIAEQVCEGLAHAHENGIVHRDIKPHNIMATRDGRYKLTDFGISRLSNSSTITQTGSVMGSVHYFSPEQAQGHEIGQGSDIYSMGIVLYEMVTGRLPFDGEEAVAIALKHLKESVPDPREINPDIPEGICQIIFRAMEKDVHRRFHSVREMKEALSGVLDGTATHIWEASVDRYTPPPHPEGLEGIGVERQDQKRRLSEQGVTRSQKKAKRKGRIRWVALGAALVLVPLLLFSLNAWSDDDTASDGEMVGSVHHEEPSDSTEETETENGNDPEEEEPHEEETPEPDQEPPSTQPVEKPEKEEPEEKSSEKEKKKSLPWKNKEFERDSEHFPDFDASGSDGQYQVSLTSRVGPEFYYDIILMTEEGPTPYTKQEMVEQDDDTEKIEFHVGVPRVELPERGLVIIRIYPRGDGSGDELQKVLERREGEE</sequence>
<evidence type="ECO:0000256" key="10">
    <source>
        <dbReference type="ARBA" id="ARBA00048679"/>
    </source>
</evidence>
<evidence type="ECO:0000256" key="6">
    <source>
        <dbReference type="ARBA" id="ARBA00022777"/>
    </source>
</evidence>
<keyword evidence="2" id="KW-0723">Serine/threonine-protein kinase</keyword>
<comment type="subcellular location">
    <subcellularLocation>
        <location evidence="11">Spore membrane</location>
        <topology evidence="11">Single-pass type II membrane protein</topology>
    </subcellularLocation>
</comment>
<dbReference type="PANTHER" id="PTHR43289:SF34">
    <property type="entry name" value="SERINE_THREONINE-PROTEIN KINASE YBDM-RELATED"/>
    <property type="match status" value="1"/>
</dbReference>
<dbReference type="Proteomes" id="UP000215459">
    <property type="component" value="Unassembled WGS sequence"/>
</dbReference>
<evidence type="ECO:0000259" key="16">
    <source>
        <dbReference type="PROSITE" id="PS50011"/>
    </source>
</evidence>
<comment type="caution">
    <text evidence="17">The sequence shown here is derived from an EMBL/GenBank/DDBJ whole genome shotgun (WGS) entry which is preliminary data.</text>
</comment>
<evidence type="ECO:0000256" key="15">
    <source>
        <dbReference type="SAM" id="Phobius"/>
    </source>
</evidence>
<dbReference type="PROSITE" id="PS00107">
    <property type="entry name" value="PROTEIN_KINASE_ATP"/>
    <property type="match status" value="1"/>
</dbReference>
<keyword evidence="8" id="KW-0735">Signal-anchor</keyword>
<dbReference type="FunFam" id="3.30.200.20:FF:000035">
    <property type="entry name" value="Serine/threonine protein kinase Stk1"/>
    <property type="match status" value="1"/>
</dbReference>
<dbReference type="RefSeq" id="WP_094264799.1">
    <property type="nucleotide sequence ID" value="NZ_NOWF01000006.1"/>
</dbReference>
<dbReference type="EMBL" id="NOWF01000006">
    <property type="protein sequence ID" value="OYD07565.1"/>
    <property type="molecule type" value="Genomic_DNA"/>
</dbReference>
<keyword evidence="6" id="KW-0418">Kinase</keyword>
<keyword evidence="15" id="KW-0812">Transmembrane</keyword>
<protein>
    <recommendedName>
        <fullName evidence="12">Serine/threonine-protein kinase PrkC</fullName>
        <ecNumber evidence="1">2.7.11.1</ecNumber>
    </recommendedName>
</protein>
<reference evidence="17 18" key="1">
    <citation type="submission" date="2017-07" db="EMBL/GenBank/DDBJ databases">
        <title>The genome sequence of Paludifilum halophilum highlights mechanisms for microbial adaptation to high salt environemnts.</title>
        <authorList>
            <person name="Belbahri L."/>
        </authorList>
    </citation>
    <scope>NUCLEOTIDE SEQUENCE [LARGE SCALE GENOMIC DNA]</scope>
    <source>
        <strain evidence="17 18">DSM 102817</strain>
    </source>
</reference>
<keyword evidence="18" id="KW-1185">Reference proteome</keyword>
<dbReference type="FunFam" id="1.10.510.10:FF:000021">
    <property type="entry name" value="Serine/threonine protein kinase"/>
    <property type="match status" value="1"/>
</dbReference>
<dbReference type="GO" id="GO:0004674">
    <property type="term" value="F:protein serine/threonine kinase activity"/>
    <property type="evidence" value="ECO:0007669"/>
    <property type="project" value="UniProtKB-KW"/>
</dbReference>
<keyword evidence="5 13" id="KW-0547">Nucleotide-binding</keyword>
<dbReference type="GO" id="GO:0071224">
    <property type="term" value="P:cellular response to peptidoglycan"/>
    <property type="evidence" value="ECO:0007669"/>
    <property type="project" value="UniProtKB-ARBA"/>
</dbReference>
<keyword evidence="15" id="KW-1133">Transmembrane helix</keyword>
<dbReference type="EC" id="2.7.11.1" evidence="1"/>
<evidence type="ECO:0000313" key="17">
    <source>
        <dbReference type="EMBL" id="OYD07565.1"/>
    </source>
</evidence>
<evidence type="ECO:0000256" key="8">
    <source>
        <dbReference type="ARBA" id="ARBA00022968"/>
    </source>
</evidence>
<accession>A0A235B7J2</accession>
<feature type="compositionally biased region" description="Basic and acidic residues" evidence="14">
    <location>
        <begin position="298"/>
        <end position="309"/>
    </location>
</feature>
<dbReference type="Pfam" id="PF00069">
    <property type="entry name" value="Pkinase"/>
    <property type="match status" value="1"/>
</dbReference>
<dbReference type="InterPro" id="IPR017441">
    <property type="entry name" value="Protein_kinase_ATP_BS"/>
</dbReference>
<dbReference type="PROSITE" id="PS50011">
    <property type="entry name" value="PROTEIN_KINASE_DOM"/>
    <property type="match status" value="1"/>
</dbReference>